<name>A0A0A0LPM2_CUCSA</name>
<proteinExistence type="inferred from homology"/>
<reference evidence="6" key="5">
    <citation type="submission" date="2014-10" db="EMBL/GenBank/DDBJ databases">
        <authorList>
            <person name="Huang S."/>
            <person name="Zhang Z."/>
            <person name="Lin K."/>
            <person name="Zhou Q."/>
        </authorList>
    </citation>
    <scope>NUCLEOTIDE SEQUENCE</scope>
</reference>
<reference evidence="6" key="3">
    <citation type="journal article" date="2010" name="BMC Genomics">
        <title>Transcriptome sequencing and comparative analysis of cucumber flowers with different sex types.</title>
        <authorList>
            <person name="Guo S."/>
            <person name="Zheng Y."/>
            <person name="Joung J.G."/>
            <person name="Liu S."/>
            <person name="Zhang Z."/>
            <person name="Crasta O.R."/>
            <person name="Sobral B.W."/>
            <person name="Xu Y."/>
            <person name="Huang S."/>
            <person name="Fei Z."/>
        </authorList>
    </citation>
    <scope>NUCLEOTIDE SEQUENCE [LARGE SCALE GENOMIC DNA]</scope>
</reference>
<accession>A0A0A0LPM2</accession>
<evidence type="ECO:0000256" key="2">
    <source>
        <dbReference type="ARBA" id="ARBA00011738"/>
    </source>
</evidence>
<dbReference type="Gramene" id="KGN61911">
    <property type="protein sequence ID" value="KGN61911"/>
    <property type="gene ID" value="Csa_2G264060"/>
</dbReference>
<comment type="similarity">
    <text evidence="1 4">Belongs to the plant dirigent protein family.</text>
</comment>
<dbReference type="InterPro" id="IPR004265">
    <property type="entry name" value="Dirigent"/>
</dbReference>
<comment type="subcellular location">
    <subcellularLocation>
        <location evidence="4">Secreted</location>
        <location evidence="4">Extracellular space</location>
        <location evidence="4">Apoplast</location>
    </subcellularLocation>
</comment>
<comment type="function">
    <text evidence="4">Dirigent proteins impart stereoselectivity on the phenoxy radical-coupling reaction, yielding optically active lignans from two molecules of coniferyl alcohol in the biosynthesis of lignans, flavonolignans, and alkaloids and thus plays a central role in plant secondary metabolism.</text>
</comment>
<feature type="chain" id="PRO_5008190505" description="Dirigent protein" evidence="4">
    <location>
        <begin position="23"/>
        <end position="184"/>
    </location>
</feature>
<evidence type="ECO:0000313" key="6">
    <source>
        <dbReference type="EMBL" id="KGN61911.1"/>
    </source>
</evidence>
<keyword evidence="4" id="KW-0732">Signal</keyword>
<dbReference type="GO" id="GO:0009699">
    <property type="term" value="P:phenylpropanoid biosynthetic process"/>
    <property type="evidence" value="ECO:0007669"/>
    <property type="project" value="UniProtKB-ARBA"/>
</dbReference>
<comment type="subunit">
    <text evidence="2 4">Homodimer.</text>
</comment>
<feature type="signal peptide" evidence="4">
    <location>
        <begin position="1"/>
        <end position="22"/>
    </location>
</feature>
<dbReference type="EMBL" id="MG799539">
    <property type="protein sequence ID" value="AVN99019.1"/>
    <property type="molecule type" value="Genomic_DNA"/>
</dbReference>
<dbReference type="GO" id="GO:0048046">
    <property type="term" value="C:apoplast"/>
    <property type="evidence" value="ECO:0007669"/>
    <property type="project" value="UniProtKB-SubCell"/>
</dbReference>
<dbReference type="OrthoDB" id="1864232at2759"/>
<dbReference type="eggNOG" id="ENOG502RY4Y">
    <property type="taxonomic scope" value="Eukaryota"/>
</dbReference>
<organism evidence="6 7">
    <name type="scientific">Cucumis sativus</name>
    <name type="common">Cucumber</name>
    <dbReference type="NCBI Taxonomy" id="3659"/>
    <lineage>
        <taxon>Eukaryota</taxon>
        <taxon>Viridiplantae</taxon>
        <taxon>Streptophyta</taxon>
        <taxon>Embryophyta</taxon>
        <taxon>Tracheophyta</taxon>
        <taxon>Spermatophyta</taxon>
        <taxon>Magnoliopsida</taxon>
        <taxon>eudicotyledons</taxon>
        <taxon>Gunneridae</taxon>
        <taxon>Pentapetalae</taxon>
        <taxon>rosids</taxon>
        <taxon>fabids</taxon>
        <taxon>Cucurbitales</taxon>
        <taxon>Cucurbitaceae</taxon>
        <taxon>Benincaseae</taxon>
        <taxon>Cucumis</taxon>
    </lineage>
</organism>
<evidence type="ECO:0000313" key="7">
    <source>
        <dbReference type="Proteomes" id="UP000029981"/>
    </source>
</evidence>
<dbReference type="KEGG" id="csv:101215541"/>
<reference evidence="6" key="2">
    <citation type="journal article" date="2009" name="PLoS ONE">
        <title>An integrated genetic and cytogenetic map of the cucumber genome.</title>
        <authorList>
            <person name="Ren Y."/>
            <person name="Zhang Z."/>
            <person name="Liu J."/>
            <person name="Staub J.E."/>
            <person name="Han Y."/>
            <person name="Cheng Z."/>
            <person name="Li X."/>
            <person name="Lu J."/>
            <person name="Miao H."/>
            <person name="Kang H."/>
            <person name="Xie B."/>
            <person name="Gu X."/>
            <person name="Wang X."/>
            <person name="Du Y."/>
            <person name="Jin W."/>
            <person name="Huang S."/>
        </authorList>
    </citation>
    <scope>NUCLEOTIDE SEQUENCE [LARGE SCALE GENOMIC DNA]</scope>
</reference>
<protein>
    <recommendedName>
        <fullName evidence="4">Dirigent protein</fullName>
    </recommendedName>
</protein>
<dbReference type="Gene3D" id="2.40.480.10">
    <property type="entry name" value="Allene oxide cyclase-like"/>
    <property type="match status" value="1"/>
</dbReference>
<dbReference type="Pfam" id="PF03018">
    <property type="entry name" value="Dirigent"/>
    <property type="match status" value="1"/>
</dbReference>
<evidence type="ECO:0000256" key="3">
    <source>
        <dbReference type="ARBA" id="ARBA00022525"/>
    </source>
</evidence>
<keyword evidence="3 4" id="KW-0964">Secreted</keyword>
<evidence type="ECO:0000256" key="1">
    <source>
        <dbReference type="ARBA" id="ARBA00010746"/>
    </source>
</evidence>
<evidence type="ECO:0000313" key="5">
    <source>
        <dbReference type="EMBL" id="AVN99019.1"/>
    </source>
</evidence>
<reference evidence="6 7" key="1">
    <citation type="journal article" date="2009" name="Nat. Genet.">
        <title>The genome of the cucumber, Cucumis sativus L.</title>
        <authorList>
            <person name="Huang S."/>
            <person name="Li R."/>
            <person name="Zhang Z."/>
            <person name="Li L."/>
            <person name="Gu X."/>
            <person name="Fan W."/>
            <person name="Lucas W.J."/>
            <person name="Wang X."/>
            <person name="Xie B."/>
            <person name="Ni P."/>
            <person name="Ren Y."/>
            <person name="Zhu H."/>
            <person name="Li J."/>
            <person name="Lin K."/>
            <person name="Jin W."/>
            <person name="Fei Z."/>
            <person name="Li G."/>
            <person name="Staub J."/>
            <person name="Kilian A."/>
            <person name="van der Vossen E.A."/>
            <person name="Wu Y."/>
            <person name="Guo J."/>
            <person name="He J."/>
            <person name="Jia Z."/>
            <person name="Ren Y."/>
            <person name="Tian G."/>
            <person name="Lu Y."/>
            <person name="Ruan J."/>
            <person name="Qian W."/>
            <person name="Wang M."/>
            <person name="Huang Q."/>
            <person name="Li B."/>
            <person name="Xuan Z."/>
            <person name="Cao J."/>
            <person name="Asan"/>
            <person name="Wu Z."/>
            <person name="Zhang J."/>
            <person name="Cai Q."/>
            <person name="Bai Y."/>
            <person name="Zhao B."/>
            <person name="Han Y."/>
            <person name="Li Y."/>
            <person name="Li X."/>
            <person name="Wang S."/>
            <person name="Shi Q."/>
            <person name="Liu S."/>
            <person name="Cho W.K."/>
            <person name="Kim J.Y."/>
            <person name="Xu Y."/>
            <person name="Heller-Uszynska K."/>
            <person name="Miao H."/>
            <person name="Cheng Z."/>
            <person name="Zhang S."/>
            <person name="Wu J."/>
            <person name="Yang Y."/>
            <person name="Kang H."/>
            <person name="Li M."/>
            <person name="Liang H."/>
            <person name="Ren X."/>
            <person name="Shi Z."/>
            <person name="Wen M."/>
            <person name="Jian M."/>
            <person name="Yang H."/>
            <person name="Zhang G."/>
            <person name="Yang Z."/>
            <person name="Chen R."/>
            <person name="Liu S."/>
            <person name="Li J."/>
            <person name="Ma L."/>
            <person name="Liu H."/>
            <person name="Zhou Y."/>
            <person name="Zhao J."/>
            <person name="Fang X."/>
            <person name="Li G."/>
            <person name="Fang L."/>
            <person name="Li Y."/>
            <person name="Liu D."/>
            <person name="Zheng H."/>
            <person name="Zhang Y."/>
            <person name="Qin N."/>
            <person name="Li Z."/>
            <person name="Yang G."/>
            <person name="Yang S."/>
            <person name="Bolund L."/>
            <person name="Kristiansen K."/>
            <person name="Zheng H."/>
            <person name="Li S."/>
            <person name="Zhang X."/>
            <person name="Yang H."/>
            <person name="Wang J."/>
            <person name="Sun R."/>
            <person name="Zhang B."/>
            <person name="Jiang S."/>
            <person name="Wang J."/>
            <person name="Du Y."/>
            <person name="Li S."/>
        </authorList>
    </citation>
    <scope>NUCLEOTIDE SEQUENCE [LARGE SCALE GENOMIC DNA]</scope>
    <source>
        <strain evidence="7">cv. 9930</strain>
    </source>
</reference>
<dbReference type="AlphaFoldDB" id="A0A0A0LPM2"/>
<evidence type="ECO:0000256" key="4">
    <source>
        <dbReference type="RuleBase" id="RU363099"/>
    </source>
</evidence>
<dbReference type="Proteomes" id="UP000029981">
    <property type="component" value="Chromosome 2"/>
</dbReference>
<sequence length="184" mass="19851">MANLSVSFSFILLIATLPWIQSLNPKKPVISRHVSQKQTVTNIQFYFHDTVSGKTPSAIKVAEAPTSSKSPTLFGALFIADDPLTESPDPKSKEVGRAQGLYGSAGQQELGLLMALTYEFTAGKFKGSSVVVLGKNSVMHTVRELPIVGGTGVFRFARGYAEARTYWLNSVGDAIVGYNVTVIH</sequence>
<reference evidence="6" key="4">
    <citation type="journal article" date="2011" name="BMC Genomics">
        <title>RNA-Seq improves annotation of protein-coding genes in the cucumber genome.</title>
        <authorList>
            <person name="Li Z."/>
            <person name="Zhang Z."/>
            <person name="Yan P."/>
            <person name="Huang S."/>
            <person name="Fei Z."/>
            <person name="Lin K."/>
        </authorList>
    </citation>
    <scope>NUCLEOTIDE SEQUENCE [LARGE SCALE GENOMIC DNA]</scope>
</reference>
<keyword evidence="4" id="KW-0052">Apoplast</keyword>
<reference evidence="5" key="6">
    <citation type="journal article" date="2018" name="Theor. Appl. Genet.">
        <title>Combined fine mapping, genetic diversity, and transcriptome profiling reveals that the auxin transporter gene ns plays an important role in cucumber fruit spine development.</title>
        <authorList>
            <person name="Xie Q."/>
            <person name="Liu P."/>
            <person name="Shi L."/>
            <person name="Miao H."/>
            <person name="Bo K."/>
            <person name="Wang Y."/>
            <person name="Gu X."/>
            <person name="Zhang S."/>
        </authorList>
    </citation>
    <scope>NUCLEOTIDE SEQUENCE</scope>
</reference>
<dbReference type="OMA" id="YAIAKTH"/>
<dbReference type="PANTHER" id="PTHR21495">
    <property type="entry name" value="NUCLEOPORIN-RELATED"/>
    <property type="match status" value="1"/>
</dbReference>
<gene>
    <name evidence="6" type="ORF">Csa_2G264060</name>
</gene>
<dbReference type="InterPro" id="IPR044859">
    <property type="entry name" value="Allene_oxi_cyc_Dirigent"/>
</dbReference>
<dbReference type="EMBL" id="CM002923">
    <property type="protein sequence ID" value="KGN61911.1"/>
    <property type="molecule type" value="Genomic_DNA"/>
</dbReference>
<dbReference type="STRING" id="3659.A0A0A0LPM2"/>
<keyword evidence="7" id="KW-1185">Reference proteome</keyword>